<dbReference type="Pfam" id="PF20364">
    <property type="entry name" value="DUF6659"/>
    <property type="match status" value="1"/>
</dbReference>
<sequence>MIDIEMSRNNDLQNQFRKNICNEIFAVDKNIRFVGIVNSEGEVIEGGFRKGIEPLLDQNEEQDMYLQSLSNISFFQSFSEKFGSVDYLMIRQKKITMITFPYRGEIICISASSQSDIDRIRDETVKIILL</sequence>
<protein>
    <recommendedName>
        <fullName evidence="3">Roadblock/LAMTOR2 domain-containing protein</fullName>
    </recommendedName>
</protein>
<dbReference type="AlphaFoldDB" id="A0A557SXC4"/>
<evidence type="ECO:0000313" key="1">
    <source>
        <dbReference type="EMBL" id="TVP41255.1"/>
    </source>
</evidence>
<evidence type="ECO:0008006" key="3">
    <source>
        <dbReference type="Google" id="ProtNLM"/>
    </source>
</evidence>
<dbReference type="Proteomes" id="UP000315289">
    <property type="component" value="Unassembled WGS sequence"/>
</dbReference>
<keyword evidence="2" id="KW-1185">Reference proteome</keyword>
<organism evidence="1 2">
    <name type="scientific">Candidatus Nitrosocosmicus arcticus</name>
    <dbReference type="NCBI Taxonomy" id="2035267"/>
    <lineage>
        <taxon>Archaea</taxon>
        <taxon>Nitrososphaerota</taxon>
        <taxon>Nitrososphaeria</taxon>
        <taxon>Nitrososphaerales</taxon>
        <taxon>Nitrososphaeraceae</taxon>
        <taxon>Candidatus Nitrosocosmicus</taxon>
    </lineage>
</organism>
<evidence type="ECO:0000313" key="2">
    <source>
        <dbReference type="Proteomes" id="UP000315289"/>
    </source>
</evidence>
<dbReference type="EMBL" id="VOAH01000004">
    <property type="protein sequence ID" value="TVP41255.1"/>
    <property type="molecule type" value="Genomic_DNA"/>
</dbReference>
<gene>
    <name evidence="1" type="ORF">NARC_40218</name>
</gene>
<accession>A0A557SXC4</accession>
<proteinExistence type="predicted"/>
<reference evidence="1 2" key="1">
    <citation type="journal article" date="2019" name="Front. Microbiol.">
        <title>Ammonia Oxidation by the Arctic Terrestrial Thaumarchaeote Candidatus Nitrosocosmicus arcticus Is Stimulated by Increasing Temperatures.</title>
        <authorList>
            <person name="Alves R.J.E."/>
            <person name="Kerou M."/>
            <person name="Zappe A."/>
            <person name="Bittner R."/>
            <person name="Abby S.S."/>
            <person name="Schmidt H.A."/>
            <person name="Pfeifer K."/>
            <person name="Schleper C."/>
        </authorList>
    </citation>
    <scope>NUCLEOTIDE SEQUENCE [LARGE SCALE GENOMIC DNA]</scope>
    <source>
        <strain evidence="1 2">Kfb</strain>
    </source>
</reference>
<comment type="caution">
    <text evidence="1">The sequence shown here is derived from an EMBL/GenBank/DDBJ whole genome shotgun (WGS) entry which is preliminary data.</text>
</comment>
<name>A0A557SXC4_9ARCH</name>
<dbReference type="InterPro" id="IPR046600">
    <property type="entry name" value="DUF6659"/>
</dbReference>